<evidence type="ECO:0000256" key="1">
    <source>
        <dbReference type="ARBA" id="ARBA00007926"/>
    </source>
</evidence>
<dbReference type="InterPro" id="IPR029004">
    <property type="entry name" value="Ribosomal_eL28/Mak16"/>
</dbReference>
<dbReference type="GO" id="GO:1990904">
    <property type="term" value="C:ribonucleoprotein complex"/>
    <property type="evidence" value="ECO:0007669"/>
    <property type="project" value="UniProtKB-KW"/>
</dbReference>
<dbReference type="Proteomes" id="UP000054359">
    <property type="component" value="Unassembled WGS sequence"/>
</dbReference>
<dbReference type="PANTHER" id="PTHR10544">
    <property type="entry name" value="60S RIBOSOMAL PROTEIN L28"/>
    <property type="match status" value="1"/>
</dbReference>
<sequence length="133" mass="15826">MSSHLYWLIVRKSSSHMVKKRNIRKYFSTDPLNMKKIHSPRYCGLVQKKAIMVDPHPSSNGVTFIYKKKYSQHRPARALLRTPMRKNARRTMTNIKKFVRRFQYRKDLKMLALRRASAILKSQRPLVPKKKVS</sequence>
<reference evidence="7 8" key="1">
    <citation type="submission" date="2013-11" db="EMBL/GenBank/DDBJ databases">
        <title>Genome sequencing of Stegodyphus mimosarum.</title>
        <authorList>
            <person name="Bechsgaard J."/>
        </authorList>
    </citation>
    <scope>NUCLEOTIDE SEQUENCE [LARGE SCALE GENOMIC DNA]</scope>
</reference>
<evidence type="ECO:0000256" key="2">
    <source>
        <dbReference type="ARBA" id="ARBA00022980"/>
    </source>
</evidence>
<dbReference type="STRING" id="407821.A0A087T4J7"/>
<evidence type="ECO:0000313" key="8">
    <source>
        <dbReference type="Proteomes" id="UP000054359"/>
    </source>
</evidence>
<evidence type="ECO:0000259" key="6">
    <source>
        <dbReference type="Pfam" id="PF01778"/>
    </source>
</evidence>
<name>A0A087T4J7_STEMI</name>
<dbReference type="AlphaFoldDB" id="A0A087T4J7"/>
<protein>
    <recommendedName>
        <fullName evidence="4">Large ribosomal subunit protein eL28</fullName>
    </recommendedName>
    <alternativeName>
        <fullName evidence="5">60S ribosomal protein L28</fullName>
    </alternativeName>
</protein>
<feature type="non-terminal residue" evidence="7">
    <location>
        <position position="133"/>
    </location>
</feature>
<keyword evidence="8" id="KW-1185">Reference proteome</keyword>
<evidence type="ECO:0000256" key="4">
    <source>
        <dbReference type="ARBA" id="ARBA00035223"/>
    </source>
</evidence>
<dbReference type="Gene3D" id="3.30.390.110">
    <property type="match status" value="1"/>
</dbReference>
<feature type="domain" description="Ribosomal eL28/Mak16" evidence="6">
    <location>
        <begin position="5"/>
        <end position="122"/>
    </location>
</feature>
<accession>A0A087T4J7</accession>
<evidence type="ECO:0000313" key="7">
    <source>
        <dbReference type="EMBL" id="KFM60036.1"/>
    </source>
</evidence>
<evidence type="ECO:0000256" key="3">
    <source>
        <dbReference type="ARBA" id="ARBA00023274"/>
    </source>
</evidence>
<organism evidence="7 8">
    <name type="scientific">Stegodyphus mimosarum</name>
    <name type="common">African social velvet spider</name>
    <dbReference type="NCBI Taxonomy" id="407821"/>
    <lineage>
        <taxon>Eukaryota</taxon>
        <taxon>Metazoa</taxon>
        <taxon>Ecdysozoa</taxon>
        <taxon>Arthropoda</taxon>
        <taxon>Chelicerata</taxon>
        <taxon>Arachnida</taxon>
        <taxon>Araneae</taxon>
        <taxon>Araneomorphae</taxon>
        <taxon>Entelegynae</taxon>
        <taxon>Eresoidea</taxon>
        <taxon>Eresidae</taxon>
        <taxon>Stegodyphus</taxon>
    </lineage>
</organism>
<keyword evidence="2 7" id="KW-0689">Ribosomal protein</keyword>
<dbReference type="EMBL" id="KK113375">
    <property type="protein sequence ID" value="KFM60036.1"/>
    <property type="molecule type" value="Genomic_DNA"/>
</dbReference>
<dbReference type="GO" id="GO:0003735">
    <property type="term" value="F:structural constituent of ribosome"/>
    <property type="evidence" value="ECO:0007669"/>
    <property type="project" value="InterPro"/>
</dbReference>
<keyword evidence="3" id="KW-0687">Ribonucleoprotein</keyword>
<dbReference type="Pfam" id="PF01778">
    <property type="entry name" value="Ribosomal_L28e"/>
    <property type="match status" value="1"/>
</dbReference>
<proteinExistence type="inferred from homology"/>
<comment type="similarity">
    <text evidence="1">Belongs to the eukaryotic ribosomal protein eL28 family.</text>
</comment>
<gene>
    <name evidence="7" type="ORF">X975_04078</name>
</gene>
<dbReference type="OMA" id="GKYGQRP"/>
<dbReference type="InterPro" id="IPR002672">
    <property type="entry name" value="Ribosomal_eL28"/>
</dbReference>
<dbReference type="GO" id="GO:0005840">
    <property type="term" value="C:ribosome"/>
    <property type="evidence" value="ECO:0007669"/>
    <property type="project" value="UniProtKB-KW"/>
</dbReference>
<dbReference type="OrthoDB" id="338850at2759"/>
<dbReference type="GO" id="GO:0006412">
    <property type="term" value="P:translation"/>
    <property type="evidence" value="ECO:0007669"/>
    <property type="project" value="InterPro"/>
</dbReference>
<dbReference type="FunFam" id="3.30.390.110:FF:000002">
    <property type="entry name" value="60S ribosomal protein L28"/>
    <property type="match status" value="1"/>
</dbReference>
<evidence type="ECO:0000256" key="5">
    <source>
        <dbReference type="ARBA" id="ARBA00035330"/>
    </source>
</evidence>